<dbReference type="Proteomes" id="UP000215616">
    <property type="component" value="Unassembled WGS sequence"/>
</dbReference>
<reference evidence="1 2" key="1">
    <citation type="submission" date="2017-03" db="EMBL/GenBank/DDBJ databases">
        <title>Lifting the veil on microbial sulfur biogeochemistry in mining wastewaters.</title>
        <authorList>
            <person name="Kantor R.S."/>
            <person name="Colenbrander Nelson T."/>
            <person name="Marshall S."/>
            <person name="Bennett D."/>
            <person name="Apte S."/>
            <person name="Camacho D."/>
            <person name="Thomas B.C."/>
            <person name="Warren L.A."/>
            <person name="Banfield J.F."/>
        </authorList>
    </citation>
    <scope>NUCLEOTIDE SEQUENCE [LARGE SCALE GENOMIC DNA]</scope>
    <source>
        <strain evidence="1">32-67-7</strain>
    </source>
</reference>
<sequence>WRRAWKLELIEAENPQWLDLYETLNN</sequence>
<evidence type="ECO:0000313" key="1">
    <source>
        <dbReference type="EMBL" id="OYX05726.1"/>
    </source>
</evidence>
<name>A0A258DDP2_CAUVI</name>
<dbReference type="GO" id="GO:0004519">
    <property type="term" value="F:endonuclease activity"/>
    <property type="evidence" value="ECO:0007669"/>
    <property type="project" value="UniProtKB-KW"/>
</dbReference>
<evidence type="ECO:0000313" key="2">
    <source>
        <dbReference type="Proteomes" id="UP000215616"/>
    </source>
</evidence>
<comment type="caution">
    <text evidence="1">The sequence shown here is derived from an EMBL/GenBank/DDBJ whole genome shotgun (WGS) entry which is preliminary data.</text>
</comment>
<dbReference type="EMBL" id="NCDQ01000024">
    <property type="protein sequence ID" value="OYX05726.1"/>
    <property type="molecule type" value="Genomic_DNA"/>
</dbReference>
<keyword evidence="1" id="KW-0255">Endonuclease</keyword>
<organism evidence="1 2">
    <name type="scientific">Caulobacter vibrioides</name>
    <name type="common">Caulobacter crescentus</name>
    <dbReference type="NCBI Taxonomy" id="155892"/>
    <lineage>
        <taxon>Bacteria</taxon>
        <taxon>Pseudomonadati</taxon>
        <taxon>Pseudomonadota</taxon>
        <taxon>Alphaproteobacteria</taxon>
        <taxon>Caulobacterales</taxon>
        <taxon>Caulobacteraceae</taxon>
        <taxon>Caulobacter</taxon>
    </lineage>
</organism>
<gene>
    <name evidence="1" type="ORF">B7Z12_02665</name>
</gene>
<dbReference type="AlphaFoldDB" id="A0A258DDP2"/>
<feature type="non-terminal residue" evidence="1">
    <location>
        <position position="1"/>
    </location>
</feature>
<accession>A0A258DDP2</accession>
<keyword evidence="1" id="KW-0378">Hydrolase</keyword>
<protein>
    <submittedName>
        <fullName evidence="1">Endonuclease</fullName>
    </submittedName>
</protein>
<keyword evidence="1" id="KW-0540">Nuclease</keyword>
<proteinExistence type="predicted"/>